<keyword evidence="7" id="KW-1015">Disulfide bond</keyword>
<dbReference type="PANTHER" id="PTHR33920">
    <property type="entry name" value="THIONIN-2.1-RELATED"/>
    <property type="match status" value="1"/>
</dbReference>
<evidence type="ECO:0000313" key="11">
    <source>
        <dbReference type="Proteomes" id="UP000823388"/>
    </source>
</evidence>
<dbReference type="GO" id="GO:0005576">
    <property type="term" value="C:extracellular region"/>
    <property type="evidence" value="ECO:0007669"/>
    <property type="project" value="UniProtKB-SubCell"/>
</dbReference>
<dbReference type="Pfam" id="PF00321">
    <property type="entry name" value="Thionin"/>
    <property type="match status" value="1"/>
</dbReference>
<organism evidence="10 11">
    <name type="scientific">Panicum virgatum</name>
    <name type="common">Blackwell switchgrass</name>
    <dbReference type="NCBI Taxonomy" id="38727"/>
    <lineage>
        <taxon>Eukaryota</taxon>
        <taxon>Viridiplantae</taxon>
        <taxon>Streptophyta</taxon>
        <taxon>Embryophyta</taxon>
        <taxon>Tracheophyta</taxon>
        <taxon>Spermatophyta</taxon>
        <taxon>Magnoliopsida</taxon>
        <taxon>Liliopsida</taxon>
        <taxon>Poales</taxon>
        <taxon>Poaceae</taxon>
        <taxon>PACMAD clade</taxon>
        <taxon>Panicoideae</taxon>
        <taxon>Panicodae</taxon>
        <taxon>Paniceae</taxon>
        <taxon>Panicinae</taxon>
        <taxon>Panicum</taxon>
        <taxon>Panicum sect. Hiantes</taxon>
    </lineage>
</organism>
<protein>
    <recommendedName>
        <fullName evidence="12">Acidic protein</fullName>
    </recommendedName>
</protein>
<keyword evidence="11" id="KW-1185">Reference proteome</keyword>
<evidence type="ECO:0000256" key="6">
    <source>
        <dbReference type="ARBA" id="ARBA00022821"/>
    </source>
</evidence>
<evidence type="ECO:0000256" key="3">
    <source>
        <dbReference type="ARBA" id="ARBA00022525"/>
    </source>
</evidence>
<sequence length="134" mass="14881">MGSKGLQSVIICVLILGIILEVEGKSCCKSTFARNCYNICRRRFPRPVCAIACGCKIIKHHKCPRGYPYLNLLPNSGEPDANTYCNLGCVSSMCDSMNNTPEFIDEEMKIDMERCSDSCDRFCKGDARIAPLAE</sequence>
<dbReference type="InterPro" id="IPR036391">
    <property type="entry name" value="Thionin-like_sf"/>
</dbReference>
<dbReference type="PRINTS" id="PR00287">
    <property type="entry name" value="THIONIN"/>
</dbReference>
<evidence type="ECO:0000256" key="9">
    <source>
        <dbReference type="SAM" id="SignalP"/>
    </source>
</evidence>
<dbReference type="InterPro" id="IPR001010">
    <property type="entry name" value="Thionin"/>
</dbReference>
<evidence type="ECO:0000256" key="4">
    <source>
        <dbReference type="ARBA" id="ARBA00022656"/>
    </source>
</evidence>
<keyword evidence="5 9" id="KW-0732">Signal</keyword>
<comment type="caution">
    <text evidence="10">The sequence shown here is derived from an EMBL/GenBank/DDBJ whole genome shotgun (WGS) entry which is preliminary data.</text>
</comment>
<dbReference type="Proteomes" id="UP000823388">
    <property type="component" value="Chromosome 7N"/>
</dbReference>
<evidence type="ECO:0000256" key="7">
    <source>
        <dbReference type="ARBA" id="ARBA00023157"/>
    </source>
</evidence>
<proteinExistence type="inferred from homology"/>
<comment type="similarity">
    <text evidence="8">Belongs to the plant thionin (TC 1.C.44) family. 4 C-C subfamily.</text>
</comment>
<name>A0A8T0Q186_PANVG</name>
<gene>
    <name evidence="10" type="ORF">PVAP13_7NG195917</name>
</gene>
<dbReference type="AlphaFoldDB" id="A0A8T0Q186"/>
<dbReference type="FunFam" id="3.30.1350.10:FF:000001">
    <property type="entry name" value="Hellethionin-D"/>
    <property type="match status" value="1"/>
</dbReference>
<accession>A0A8T0Q186</accession>
<dbReference type="GO" id="GO:0090729">
    <property type="term" value="F:toxin activity"/>
    <property type="evidence" value="ECO:0007669"/>
    <property type="project" value="UniProtKB-KW"/>
</dbReference>
<dbReference type="SUPFAM" id="SSF57429">
    <property type="entry name" value="Crambin-like"/>
    <property type="match status" value="1"/>
</dbReference>
<evidence type="ECO:0000256" key="5">
    <source>
        <dbReference type="ARBA" id="ARBA00022729"/>
    </source>
</evidence>
<dbReference type="PANTHER" id="PTHR33920:SF2">
    <property type="entry name" value="THIONIN-2.1-RELATED"/>
    <property type="match status" value="1"/>
</dbReference>
<evidence type="ECO:0000313" key="10">
    <source>
        <dbReference type="EMBL" id="KAG2566369.1"/>
    </source>
</evidence>
<dbReference type="Gene3D" id="3.30.1350.10">
    <property type="entry name" value="Thionin-like"/>
    <property type="match status" value="1"/>
</dbReference>
<feature type="signal peptide" evidence="9">
    <location>
        <begin position="1"/>
        <end position="24"/>
    </location>
</feature>
<comment type="function">
    <text evidence="1">Thionins are small plant proteins which are toxic to animal cells. They seem to exert their toxic effect at the level of the cell membrane. Their precise function is not known.</text>
</comment>
<reference evidence="10" key="1">
    <citation type="submission" date="2020-05" db="EMBL/GenBank/DDBJ databases">
        <title>WGS assembly of Panicum virgatum.</title>
        <authorList>
            <person name="Lovell J.T."/>
            <person name="Jenkins J."/>
            <person name="Shu S."/>
            <person name="Juenger T.E."/>
            <person name="Schmutz J."/>
        </authorList>
    </citation>
    <scope>NUCLEOTIDE SEQUENCE</scope>
    <source>
        <strain evidence="10">AP13</strain>
    </source>
</reference>
<evidence type="ECO:0000256" key="2">
    <source>
        <dbReference type="ARBA" id="ARBA00004613"/>
    </source>
</evidence>
<feature type="chain" id="PRO_5035740053" description="Acidic protein" evidence="9">
    <location>
        <begin position="25"/>
        <end position="134"/>
    </location>
</feature>
<evidence type="ECO:0000256" key="8">
    <source>
        <dbReference type="ARBA" id="ARBA00043965"/>
    </source>
</evidence>
<dbReference type="EMBL" id="CM029050">
    <property type="protein sequence ID" value="KAG2566369.1"/>
    <property type="molecule type" value="Genomic_DNA"/>
</dbReference>
<evidence type="ECO:0008006" key="12">
    <source>
        <dbReference type="Google" id="ProtNLM"/>
    </source>
</evidence>
<dbReference type="GO" id="GO:0006952">
    <property type="term" value="P:defense response"/>
    <property type="evidence" value="ECO:0007669"/>
    <property type="project" value="UniProtKB-KW"/>
</dbReference>
<keyword evidence="4" id="KW-0800">Toxin</keyword>
<dbReference type="PROSITE" id="PS00271">
    <property type="entry name" value="THIONIN"/>
    <property type="match status" value="1"/>
</dbReference>
<keyword evidence="3" id="KW-0964">Secreted</keyword>
<keyword evidence="6" id="KW-0611">Plant defense</keyword>
<evidence type="ECO:0000256" key="1">
    <source>
        <dbReference type="ARBA" id="ARBA00002847"/>
    </source>
</evidence>
<comment type="subcellular location">
    <subcellularLocation>
        <location evidence="2">Secreted</location>
    </subcellularLocation>
</comment>